<sequence length="575" mass="65117">MVIARRDMDRLDREAHTRAESGSYPLLCIRSQHLSALRNMDSCSLTMAEAVPLPRGEFRHKNPFLDATGDSCPIHKLPVDILSYLFEIVADGLRNATTRYVVVIDSDDPRPSGDVPMEFQPGALTPWLPVSQVCHYWHDIAISTLSLWAVIHIPPRVTRVQSCPPFCCIATQLERSKEFPLDIRIHLDDFSYYPSVLLHTICNTLLAQVCRWRSIEVKVTRADDMYEILDAISEAHIPIAPQLKSVMLISSVDDFTFDPSKDYIKSKRFVLFRSSAPHLETISLIMRVNIDWNQPWISSASDLVTLEICVTSVLRLSWIQFATILRGAPNLQVLTMFDDIQPDSGVDWSDSNIGSTSGNNSIVPNLPIKLPRLRQLHISPYSSAVQTYRNCYIPALKELTISSDYFAGQDNVDVLVAQLVGPQAVTCTPASKSSEVQLLHTRNQSHSSLAGVERLHIDYTWQHWSTGHTDSVYCILNQLTSLSLRGPYEPTFINLLFTPTGQLCDVRLPQLKTLIISYGFCSVYIRHICTLAWHRKDTGVPLRTIIIMQVRRGTFPKDCLLWFQENLETFTSLEY</sequence>
<comment type="caution">
    <text evidence="1">The sequence shown here is derived from an EMBL/GenBank/DDBJ whole genome shotgun (WGS) entry which is preliminary data.</text>
</comment>
<organism evidence="1 2">
    <name type="scientific">Boletus edulis BED1</name>
    <dbReference type="NCBI Taxonomy" id="1328754"/>
    <lineage>
        <taxon>Eukaryota</taxon>
        <taxon>Fungi</taxon>
        <taxon>Dikarya</taxon>
        <taxon>Basidiomycota</taxon>
        <taxon>Agaricomycotina</taxon>
        <taxon>Agaricomycetes</taxon>
        <taxon>Agaricomycetidae</taxon>
        <taxon>Boletales</taxon>
        <taxon>Boletineae</taxon>
        <taxon>Boletaceae</taxon>
        <taxon>Boletoideae</taxon>
        <taxon>Boletus</taxon>
    </lineage>
</organism>
<reference evidence="1" key="1">
    <citation type="submission" date="2019-10" db="EMBL/GenBank/DDBJ databases">
        <authorList>
            <consortium name="DOE Joint Genome Institute"/>
            <person name="Kuo A."/>
            <person name="Miyauchi S."/>
            <person name="Kiss E."/>
            <person name="Drula E."/>
            <person name="Kohler A."/>
            <person name="Sanchez-Garcia M."/>
            <person name="Andreopoulos B."/>
            <person name="Barry K.W."/>
            <person name="Bonito G."/>
            <person name="Buee M."/>
            <person name="Carver A."/>
            <person name="Chen C."/>
            <person name="Cichocki N."/>
            <person name="Clum A."/>
            <person name="Culley D."/>
            <person name="Crous P.W."/>
            <person name="Fauchery L."/>
            <person name="Girlanda M."/>
            <person name="Hayes R."/>
            <person name="Keri Z."/>
            <person name="LaButti K."/>
            <person name="Lipzen A."/>
            <person name="Lombard V."/>
            <person name="Magnuson J."/>
            <person name="Maillard F."/>
            <person name="Morin E."/>
            <person name="Murat C."/>
            <person name="Nolan M."/>
            <person name="Ohm R."/>
            <person name="Pangilinan J."/>
            <person name="Pereira M."/>
            <person name="Perotto S."/>
            <person name="Peter M."/>
            <person name="Riley R."/>
            <person name="Sitrit Y."/>
            <person name="Stielow B."/>
            <person name="Szollosi G."/>
            <person name="Zifcakova L."/>
            <person name="Stursova M."/>
            <person name="Spatafora J.W."/>
            <person name="Tedersoo L."/>
            <person name="Vaario L.-M."/>
            <person name="Yamada A."/>
            <person name="Yan M."/>
            <person name="Wang P."/>
            <person name="Xu J."/>
            <person name="Bruns T."/>
            <person name="Baldrian P."/>
            <person name="Vilgalys R."/>
            <person name="Henrissat B."/>
            <person name="Grigoriev I.V."/>
            <person name="Hibbett D."/>
            <person name="Nagy L.G."/>
            <person name="Martin F.M."/>
        </authorList>
    </citation>
    <scope>NUCLEOTIDE SEQUENCE</scope>
    <source>
        <strain evidence="1">BED1</strain>
    </source>
</reference>
<protein>
    <recommendedName>
        <fullName evidence="3">F-box domain-containing protein</fullName>
    </recommendedName>
</protein>
<dbReference type="AlphaFoldDB" id="A0AAD4BIE9"/>
<name>A0AAD4BIE9_BOLED</name>
<keyword evidence="2" id="KW-1185">Reference proteome</keyword>
<evidence type="ECO:0008006" key="3">
    <source>
        <dbReference type="Google" id="ProtNLM"/>
    </source>
</evidence>
<evidence type="ECO:0000313" key="1">
    <source>
        <dbReference type="EMBL" id="KAF8431474.1"/>
    </source>
</evidence>
<dbReference type="EMBL" id="WHUW01000050">
    <property type="protein sequence ID" value="KAF8431474.1"/>
    <property type="molecule type" value="Genomic_DNA"/>
</dbReference>
<accession>A0AAD4BIE9</accession>
<gene>
    <name evidence="1" type="ORF">L210DRAFT_3651156</name>
</gene>
<dbReference type="Proteomes" id="UP001194468">
    <property type="component" value="Unassembled WGS sequence"/>
</dbReference>
<evidence type="ECO:0000313" key="2">
    <source>
        <dbReference type="Proteomes" id="UP001194468"/>
    </source>
</evidence>
<reference evidence="1" key="2">
    <citation type="journal article" date="2020" name="Nat. Commun.">
        <title>Large-scale genome sequencing of mycorrhizal fungi provides insights into the early evolution of symbiotic traits.</title>
        <authorList>
            <person name="Miyauchi S."/>
            <person name="Kiss E."/>
            <person name="Kuo A."/>
            <person name="Drula E."/>
            <person name="Kohler A."/>
            <person name="Sanchez-Garcia M."/>
            <person name="Morin E."/>
            <person name="Andreopoulos B."/>
            <person name="Barry K.W."/>
            <person name="Bonito G."/>
            <person name="Buee M."/>
            <person name="Carver A."/>
            <person name="Chen C."/>
            <person name="Cichocki N."/>
            <person name="Clum A."/>
            <person name="Culley D."/>
            <person name="Crous P.W."/>
            <person name="Fauchery L."/>
            <person name="Girlanda M."/>
            <person name="Hayes R.D."/>
            <person name="Keri Z."/>
            <person name="LaButti K."/>
            <person name="Lipzen A."/>
            <person name="Lombard V."/>
            <person name="Magnuson J."/>
            <person name="Maillard F."/>
            <person name="Murat C."/>
            <person name="Nolan M."/>
            <person name="Ohm R.A."/>
            <person name="Pangilinan J."/>
            <person name="Pereira M.F."/>
            <person name="Perotto S."/>
            <person name="Peter M."/>
            <person name="Pfister S."/>
            <person name="Riley R."/>
            <person name="Sitrit Y."/>
            <person name="Stielow J.B."/>
            <person name="Szollosi G."/>
            <person name="Zifcakova L."/>
            <person name="Stursova M."/>
            <person name="Spatafora J.W."/>
            <person name="Tedersoo L."/>
            <person name="Vaario L.M."/>
            <person name="Yamada A."/>
            <person name="Yan M."/>
            <person name="Wang P."/>
            <person name="Xu J."/>
            <person name="Bruns T."/>
            <person name="Baldrian P."/>
            <person name="Vilgalys R."/>
            <person name="Dunand C."/>
            <person name="Henrissat B."/>
            <person name="Grigoriev I.V."/>
            <person name="Hibbett D."/>
            <person name="Nagy L.G."/>
            <person name="Martin F.M."/>
        </authorList>
    </citation>
    <scope>NUCLEOTIDE SEQUENCE</scope>
    <source>
        <strain evidence="1">BED1</strain>
    </source>
</reference>
<proteinExistence type="predicted"/>